<evidence type="ECO:0000313" key="3">
    <source>
        <dbReference type="Proteomes" id="UP000516230"/>
    </source>
</evidence>
<sequence length="152" mass="16346">MARRPRRPRAPDGRRRTPGRRTAGRGRRVSAHRRPRTGGAVHARFRVREIPEITVTAHEAGAAVGDGLAAAVRRAAQRALADAGRGYLGGRVELRTPRVPAASPGRPCDRPAPGRRATERAVRRAAHRAVALAVAATLRGERGDARVRIPGH</sequence>
<reference evidence="2 3" key="1">
    <citation type="submission" date="2020-08" db="EMBL/GenBank/DDBJ databases">
        <title>A novel species.</title>
        <authorList>
            <person name="Gao J."/>
        </authorList>
    </citation>
    <scope>NUCLEOTIDE SEQUENCE [LARGE SCALE GENOMIC DNA]</scope>
    <source>
        <strain evidence="2 3">CRPJ-33</strain>
    </source>
</reference>
<evidence type="ECO:0000256" key="1">
    <source>
        <dbReference type="SAM" id="MobiDB-lite"/>
    </source>
</evidence>
<dbReference type="Proteomes" id="UP000516230">
    <property type="component" value="Chromosome"/>
</dbReference>
<dbReference type="EMBL" id="CP060825">
    <property type="protein sequence ID" value="QNP66880.1"/>
    <property type="molecule type" value="Genomic_DNA"/>
</dbReference>
<feature type="region of interest" description="Disordered" evidence="1">
    <location>
        <begin position="1"/>
        <end position="40"/>
    </location>
</feature>
<name>A0A7H0I264_9ACTN</name>
<feature type="compositionally biased region" description="Basic residues" evidence="1">
    <location>
        <begin position="16"/>
        <end position="36"/>
    </location>
</feature>
<proteinExistence type="predicted"/>
<keyword evidence="3" id="KW-1185">Reference proteome</keyword>
<organism evidence="2 3">
    <name type="scientific">Streptomyces genisteinicus</name>
    <dbReference type="NCBI Taxonomy" id="2768068"/>
    <lineage>
        <taxon>Bacteria</taxon>
        <taxon>Bacillati</taxon>
        <taxon>Actinomycetota</taxon>
        <taxon>Actinomycetes</taxon>
        <taxon>Kitasatosporales</taxon>
        <taxon>Streptomycetaceae</taxon>
        <taxon>Streptomyces</taxon>
    </lineage>
</organism>
<accession>A0A7H0I264</accession>
<dbReference type="AlphaFoldDB" id="A0A7H0I264"/>
<dbReference type="KEGG" id="sgj:IAG43_30795"/>
<evidence type="ECO:0000313" key="2">
    <source>
        <dbReference type="EMBL" id="QNP66880.1"/>
    </source>
</evidence>
<protein>
    <submittedName>
        <fullName evidence="2">Uncharacterized protein</fullName>
    </submittedName>
</protein>
<feature type="region of interest" description="Disordered" evidence="1">
    <location>
        <begin position="97"/>
        <end position="119"/>
    </location>
</feature>
<gene>
    <name evidence="2" type="ORF">IAG43_30795</name>
</gene>